<evidence type="ECO:0000256" key="1">
    <source>
        <dbReference type="SAM" id="MobiDB-lite"/>
    </source>
</evidence>
<evidence type="ECO:0000313" key="3">
    <source>
        <dbReference type="Proteomes" id="UP000271098"/>
    </source>
</evidence>
<reference evidence="4" key="1">
    <citation type="submission" date="2016-06" db="UniProtKB">
        <authorList>
            <consortium name="WormBaseParasite"/>
        </authorList>
    </citation>
    <scope>IDENTIFICATION</scope>
</reference>
<dbReference type="OrthoDB" id="5824039at2759"/>
<evidence type="ECO:0000313" key="2">
    <source>
        <dbReference type="EMBL" id="VDN21883.1"/>
    </source>
</evidence>
<evidence type="ECO:0000313" key="4">
    <source>
        <dbReference type="WBParaSite" id="GPUH_0001324201-mRNA-1"/>
    </source>
</evidence>
<keyword evidence="3" id="KW-1185">Reference proteome</keyword>
<accession>A0A183DWY6</accession>
<protein>
    <submittedName>
        <fullName evidence="2 4">Uncharacterized protein</fullName>
    </submittedName>
</protein>
<gene>
    <name evidence="2" type="ORF">GPUH_LOCUS13227</name>
</gene>
<name>A0A183DWY6_9BILA</name>
<reference evidence="2 3" key="2">
    <citation type="submission" date="2018-11" db="EMBL/GenBank/DDBJ databases">
        <authorList>
            <consortium name="Pathogen Informatics"/>
        </authorList>
    </citation>
    <scope>NUCLEOTIDE SEQUENCE [LARGE SCALE GENOMIC DNA]</scope>
</reference>
<feature type="compositionally biased region" description="Polar residues" evidence="1">
    <location>
        <begin position="60"/>
        <end position="84"/>
    </location>
</feature>
<feature type="compositionally biased region" description="Basic and acidic residues" evidence="1">
    <location>
        <begin position="48"/>
        <end position="59"/>
    </location>
</feature>
<dbReference type="Proteomes" id="UP000271098">
    <property type="component" value="Unassembled WGS sequence"/>
</dbReference>
<dbReference type="EMBL" id="UYRT01080026">
    <property type="protein sequence ID" value="VDN21883.1"/>
    <property type="molecule type" value="Genomic_DNA"/>
</dbReference>
<dbReference type="WBParaSite" id="GPUH_0001324201-mRNA-1">
    <property type="protein sequence ID" value="GPUH_0001324201-mRNA-1"/>
    <property type="gene ID" value="GPUH_0001324201"/>
</dbReference>
<sequence length="196" mass="21520">MKASKLRTAYDSEVPAPCANSNGCEKRDGYHDYSLPRAASRATSAQYDKPRTDNFRMDTEGTSQGTAIKNSNETGNSRNRSTIRNYDVPKDTLNDEVLKSGSHRTPPPDSPTKQPLLKTDTLMNSGSHRSTPRSPPPTILLRIGGKGLVKKKDVRALLQMTNDLCAPRGRITANVTCMSNGQTHISERPAQRHSLT</sequence>
<proteinExistence type="predicted"/>
<dbReference type="AlphaFoldDB" id="A0A183DWY6"/>
<organism evidence="4">
    <name type="scientific">Gongylonema pulchrum</name>
    <dbReference type="NCBI Taxonomy" id="637853"/>
    <lineage>
        <taxon>Eukaryota</taxon>
        <taxon>Metazoa</taxon>
        <taxon>Ecdysozoa</taxon>
        <taxon>Nematoda</taxon>
        <taxon>Chromadorea</taxon>
        <taxon>Rhabditida</taxon>
        <taxon>Spirurina</taxon>
        <taxon>Spiruromorpha</taxon>
        <taxon>Spiruroidea</taxon>
        <taxon>Gongylonematidae</taxon>
        <taxon>Gongylonema</taxon>
    </lineage>
</organism>
<feature type="compositionally biased region" description="Basic and acidic residues" evidence="1">
    <location>
        <begin position="87"/>
        <end position="98"/>
    </location>
</feature>
<feature type="region of interest" description="Disordered" evidence="1">
    <location>
        <begin position="1"/>
        <end position="138"/>
    </location>
</feature>